<dbReference type="Proteomes" id="UP000636709">
    <property type="component" value="Unassembled WGS sequence"/>
</dbReference>
<dbReference type="Pfam" id="PF12579">
    <property type="entry name" value="DUF3755"/>
    <property type="match status" value="1"/>
</dbReference>
<keyword evidence="2" id="KW-1185">Reference proteome</keyword>
<proteinExistence type="predicted"/>
<protein>
    <submittedName>
        <fullName evidence="1">Uncharacterized protein</fullName>
    </submittedName>
</protein>
<name>A0A835A9T6_9POAL</name>
<gene>
    <name evidence="1" type="ORF">HU200_065371</name>
</gene>
<dbReference type="PANTHER" id="PTHR14000:SF38">
    <property type="entry name" value="OS08G0100800 PROTEIN"/>
    <property type="match status" value="1"/>
</dbReference>
<dbReference type="InterPro" id="IPR022228">
    <property type="entry name" value="DUF3755"/>
</dbReference>
<sequence>MPPATTGDPPNPSSLAASAPKYKFVTCSPADWTAHELATLEEGLLRYAREPNITKYIKIAAMLPTKTIRDVALRCCWTPGKESSSRNPDGYYAGKNMSYSKSKMAASTSVANIPMPPPITAFLLSLSLHHPSQSSLVPMEVPVLDSATQHLLEENNQLLTQIASNIETFKTEENMDLFLLTNNNIRAILERMMETHSIMGRMPSLPVHVNEEHLTSLVHLHRGVRPLACDYIIIEINCGN</sequence>
<dbReference type="PANTHER" id="PTHR14000">
    <property type="entry name" value="FINGER CCCH DOMAIN PROTEIN, PUTATIVE (DUF3755)-RELATED"/>
    <property type="match status" value="1"/>
</dbReference>
<evidence type="ECO:0000313" key="1">
    <source>
        <dbReference type="EMBL" id="KAF8647459.1"/>
    </source>
</evidence>
<reference evidence="1" key="1">
    <citation type="submission" date="2020-07" db="EMBL/GenBank/DDBJ databases">
        <title>Genome sequence and genetic diversity analysis of an under-domesticated orphan crop, white fonio (Digitaria exilis).</title>
        <authorList>
            <person name="Bennetzen J.L."/>
            <person name="Chen S."/>
            <person name="Ma X."/>
            <person name="Wang X."/>
            <person name="Yssel A.E.J."/>
            <person name="Chaluvadi S.R."/>
            <person name="Johnson M."/>
            <person name="Gangashetty P."/>
            <person name="Hamidou F."/>
            <person name="Sanogo M.D."/>
            <person name="Zwaenepoel A."/>
            <person name="Wallace J."/>
            <person name="Van De Peer Y."/>
            <person name="Van Deynze A."/>
        </authorList>
    </citation>
    <scope>NUCLEOTIDE SEQUENCE</scope>
    <source>
        <tissue evidence="1">Leaves</tissue>
    </source>
</reference>
<comment type="caution">
    <text evidence="1">The sequence shown here is derived from an EMBL/GenBank/DDBJ whole genome shotgun (WGS) entry which is preliminary data.</text>
</comment>
<dbReference type="AlphaFoldDB" id="A0A835A9T6"/>
<dbReference type="OrthoDB" id="19768at2759"/>
<organism evidence="1 2">
    <name type="scientific">Digitaria exilis</name>
    <dbReference type="NCBI Taxonomy" id="1010633"/>
    <lineage>
        <taxon>Eukaryota</taxon>
        <taxon>Viridiplantae</taxon>
        <taxon>Streptophyta</taxon>
        <taxon>Embryophyta</taxon>
        <taxon>Tracheophyta</taxon>
        <taxon>Spermatophyta</taxon>
        <taxon>Magnoliopsida</taxon>
        <taxon>Liliopsida</taxon>
        <taxon>Poales</taxon>
        <taxon>Poaceae</taxon>
        <taxon>PACMAD clade</taxon>
        <taxon>Panicoideae</taxon>
        <taxon>Panicodae</taxon>
        <taxon>Paniceae</taxon>
        <taxon>Anthephorinae</taxon>
        <taxon>Digitaria</taxon>
    </lineage>
</organism>
<dbReference type="EMBL" id="JACEFO010002852">
    <property type="protein sequence ID" value="KAF8647459.1"/>
    <property type="molecule type" value="Genomic_DNA"/>
</dbReference>
<evidence type="ECO:0000313" key="2">
    <source>
        <dbReference type="Proteomes" id="UP000636709"/>
    </source>
</evidence>
<accession>A0A835A9T6</accession>